<evidence type="ECO:0000256" key="1">
    <source>
        <dbReference type="ARBA" id="ARBA00000085"/>
    </source>
</evidence>
<dbReference type="PROSITE" id="PS50109">
    <property type="entry name" value="HIS_KIN"/>
    <property type="match status" value="1"/>
</dbReference>
<comment type="catalytic activity">
    <reaction evidence="1">
        <text>ATP + protein L-histidine = ADP + protein N-phospho-L-histidine.</text>
        <dbReference type="EC" id="2.7.13.3"/>
    </reaction>
</comment>
<dbReference type="InterPro" id="IPR005467">
    <property type="entry name" value="His_kinase_dom"/>
</dbReference>
<dbReference type="InterPro" id="IPR036097">
    <property type="entry name" value="HisK_dim/P_sf"/>
</dbReference>
<keyword evidence="7" id="KW-0067">ATP-binding</keyword>
<keyword evidence="10" id="KW-0175">Coiled coil</keyword>
<evidence type="ECO:0000256" key="3">
    <source>
        <dbReference type="ARBA" id="ARBA00022553"/>
    </source>
</evidence>
<keyword evidence="14" id="KW-1185">Reference proteome</keyword>
<evidence type="ECO:0000313" key="13">
    <source>
        <dbReference type="EMBL" id="PDW01866.1"/>
    </source>
</evidence>
<sequence length="561" mass="61780">MDQSGETHDDPAGETAALQQQLAVLRLRLEQVEQESAERDQLAATLRLAERRLRLIASLSGDSIYEVALPNQRFYIHSRDTYSAASLQVEQLGLDYWQEAIHEEDRERVLQARQRLLHDGTPFHEEYRFRLPHGQWIHLVDRSTLLEMEDPPYRCQIGVTTDITEQVQQKAARKVLEREVQQMRHLESLIAMAGGISHDYNNMLMAIMGNTELALELAPQQPPLQRTLHAIFQAAQRAADLTAKMLAYAGPQPLEVQPVSLNALIQALQDLLRASLPPGVQITYQLDPQLPLIPACSLQLRQVLTNLITNAFEAMSSHGGELCITTKLVACTQDDLVGLIFGHERQPGAYVQLSMRDTGHGIDQATLERIFEPFFSTRFVGRGLGLAVVHGVVRGHGGMLHVESQPGQGTTCHLWLPVNPTSAAKPAASVVDAVPASQPHATKHVLVIDDDPAVRVVTGRMLSKLGCTMCEAADGLAGLAKLEELGDQIELVLVDLTMPVMSGGAVAAAVLAQHPTLPVILMSGYAAHEVTRQYQHLPLAGVLQKPFRLDELQGVLYHVRL</sequence>
<dbReference type="OrthoDB" id="9784397at2"/>
<feature type="coiled-coil region" evidence="10">
    <location>
        <begin position="15"/>
        <end position="52"/>
    </location>
</feature>
<dbReference type="InterPro" id="IPR000014">
    <property type="entry name" value="PAS"/>
</dbReference>
<dbReference type="SMART" id="SM00448">
    <property type="entry name" value="REC"/>
    <property type="match status" value="1"/>
</dbReference>
<name>A0A2A6RG48_9CHLR</name>
<evidence type="ECO:0000256" key="10">
    <source>
        <dbReference type="SAM" id="Coils"/>
    </source>
</evidence>
<accession>A0A2A6RG48</accession>
<feature type="domain" description="Response regulatory" evidence="12">
    <location>
        <begin position="444"/>
        <end position="560"/>
    </location>
</feature>
<dbReference type="InterPro" id="IPR036890">
    <property type="entry name" value="HATPase_C_sf"/>
</dbReference>
<dbReference type="AlphaFoldDB" id="A0A2A6RG48"/>
<dbReference type="SUPFAM" id="SSF52172">
    <property type="entry name" value="CheY-like"/>
    <property type="match status" value="1"/>
</dbReference>
<dbReference type="PRINTS" id="PR00344">
    <property type="entry name" value="BCTRLSENSOR"/>
</dbReference>
<dbReference type="EC" id="2.7.13.3" evidence="2"/>
<dbReference type="InterPro" id="IPR011006">
    <property type="entry name" value="CheY-like_superfamily"/>
</dbReference>
<dbReference type="GO" id="GO:0000155">
    <property type="term" value="F:phosphorelay sensor kinase activity"/>
    <property type="evidence" value="ECO:0007669"/>
    <property type="project" value="InterPro"/>
</dbReference>
<evidence type="ECO:0000256" key="4">
    <source>
        <dbReference type="ARBA" id="ARBA00022679"/>
    </source>
</evidence>
<comment type="caution">
    <text evidence="13">The sequence shown here is derived from an EMBL/GenBank/DDBJ whole genome shotgun (WGS) entry which is preliminary data.</text>
</comment>
<dbReference type="InterPro" id="IPR003661">
    <property type="entry name" value="HisK_dim/P_dom"/>
</dbReference>
<keyword evidence="4" id="KW-0808">Transferase</keyword>
<evidence type="ECO:0000256" key="2">
    <source>
        <dbReference type="ARBA" id="ARBA00012438"/>
    </source>
</evidence>
<keyword evidence="6" id="KW-0418">Kinase</keyword>
<evidence type="ECO:0000256" key="7">
    <source>
        <dbReference type="ARBA" id="ARBA00022840"/>
    </source>
</evidence>
<dbReference type="Pfam" id="PF00072">
    <property type="entry name" value="Response_reg"/>
    <property type="match status" value="1"/>
</dbReference>
<dbReference type="Pfam" id="PF02518">
    <property type="entry name" value="HATPase_c"/>
    <property type="match status" value="1"/>
</dbReference>
<feature type="domain" description="Histidine kinase" evidence="11">
    <location>
        <begin position="195"/>
        <end position="420"/>
    </location>
</feature>
<dbReference type="Gene3D" id="3.30.450.20">
    <property type="entry name" value="PAS domain"/>
    <property type="match status" value="1"/>
</dbReference>
<dbReference type="CDD" id="cd00130">
    <property type="entry name" value="PAS"/>
    <property type="match status" value="1"/>
</dbReference>
<proteinExistence type="predicted"/>
<dbReference type="SUPFAM" id="SSF55785">
    <property type="entry name" value="PYP-like sensor domain (PAS domain)"/>
    <property type="match status" value="1"/>
</dbReference>
<evidence type="ECO:0000256" key="5">
    <source>
        <dbReference type="ARBA" id="ARBA00022741"/>
    </source>
</evidence>
<dbReference type="Gene3D" id="1.10.287.130">
    <property type="match status" value="1"/>
</dbReference>
<dbReference type="RefSeq" id="WP_097645269.1">
    <property type="nucleotide sequence ID" value="NZ_NQWI01000102.1"/>
</dbReference>
<dbReference type="InterPro" id="IPR001789">
    <property type="entry name" value="Sig_transdc_resp-reg_receiver"/>
</dbReference>
<evidence type="ECO:0000313" key="14">
    <source>
        <dbReference type="Proteomes" id="UP000220527"/>
    </source>
</evidence>
<dbReference type="Gene3D" id="3.30.565.10">
    <property type="entry name" value="Histidine kinase-like ATPase, C-terminal domain"/>
    <property type="match status" value="1"/>
</dbReference>
<dbReference type="PROSITE" id="PS50110">
    <property type="entry name" value="RESPONSE_REGULATORY"/>
    <property type="match status" value="1"/>
</dbReference>
<dbReference type="PANTHER" id="PTHR43065:SF46">
    <property type="entry name" value="C4-DICARBOXYLATE TRANSPORT SENSOR PROTEIN DCTB"/>
    <property type="match status" value="1"/>
</dbReference>
<dbReference type="InterPro" id="IPR004358">
    <property type="entry name" value="Sig_transdc_His_kin-like_C"/>
</dbReference>
<dbReference type="InterPro" id="IPR013655">
    <property type="entry name" value="PAS_fold_3"/>
</dbReference>
<organism evidence="13 14">
    <name type="scientific">Candidatus Viridilinea mediisalina</name>
    <dbReference type="NCBI Taxonomy" id="2024553"/>
    <lineage>
        <taxon>Bacteria</taxon>
        <taxon>Bacillati</taxon>
        <taxon>Chloroflexota</taxon>
        <taxon>Chloroflexia</taxon>
        <taxon>Chloroflexales</taxon>
        <taxon>Chloroflexineae</taxon>
        <taxon>Oscillochloridaceae</taxon>
        <taxon>Candidatus Viridilinea</taxon>
    </lineage>
</organism>
<gene>
    <name evidence="13" type="ORF">CJ255_16855</name>
</gene>
<dbReference type="PANTHER" id="PTHR43065">
    <property type="entry name" value="SENSOR HISTIDINE KINASE"/>
    <property type="match status" value="1"/>
</dbReference>
<evidence type="ECO:0000259" key="11">
    <source>
        <dbReference type="PROSITE" id="PS50109"/>
    </source>
</evidence>
<keyword evidence="8" id="KW-0902">Two-component regulatory system</keyword>
<dbReference type="InterPro" id="IPR035965">
    <property type="entry name" value="PAS-like_dom_sf"/>
</dbReference>
<reference evidence="14" key="1">
    <citation type="submission" date="2017-08" db="EMBL/GenBank/DDBJ databases">
        <authorList>
            <person name="Grouzdev D.S."/>
            <person name="Gaisin V.A."/>
            <person name="Rysina M.S."/>
            <person name="Gorlenko V.M."/>
        </authorList>
    </citation>
    <scope>NUCLEOTIDE SEQUENCE [LARGE SCALE GENOMIC DNA]</scope>
    <source>
        <strain evidence="14">Kir15-3F</strain>
    </source>
</reference>
<dbReference type="EMBL" id="NQWI01000102">
    <property type="protein sequence ID" value="PDW01866.1"/>
    <property type="molecule type" value="Genomic_DNA"/>
</dbReference>
<evidence type="ECO:0000256" key="6">
    <source>
        <dbReference type="ARBA" id="ARBA00022777"/>
    </source>
</evidence>
<dbReference type="CDD" id="cd00082">
    <property type="entry name" value="HisKA"/>
    <property type="match status" value="1"/>
</dbReference>
<dbReference type="SUPFAM" id="SSF47384">
    <property type="entry name" value="Homodimeric domain of signal transducing histidine kinase"/>
    <property type="match status" value="1"/>
</dbReference>
<protein>
    <recommendedName>
        <fullName evidence="2">histidine kinase</fullName>
        <ecNumber evidence="2">2.7.13.3</ecNumber>
    </recommendedName>
</protein>
<dbReference type="GO" id="GO:0005524">
    <property type="term" value="F:ATP binding"/>
    <property type="evidence" value="ECO:0007669"/>
    <property type="project" value="UniProtKB-KW"/>
</dbReference>
<evidence type="ECO:0000259" key="12">
    <source>
        <dbReference type="PROSITE" id="PS50110"/>
    </source>
</evidence>
<evidence type="ECO:0000256" key="9">
    <source>
        <dbReference type="PROSITE-ProRule" id="PRU00169"/>
    </source>
</evidence>
<evidence type="ECO:0000256" key="8">
    <source>
        <dbReference type="ARBA" id="ARBA00023012"/>
    </source>
</evidence>
<dbReference type="SMART" id="SM00387">
    <property type="entry name" value="HATPase_c"/>
    <property type="match status" value="1"/>
</dbReference>
<dbReference type="InterPro" id="IPR003594">
    <property type="entry name" value="HATPase_dom"/>
</dbReference>
<keyword evidence="5" id="KW-0547">Nucleotide-binding</keyword>
<dbReference type="SUPFAM" id="SSF55874">
    <property type="entry name" value="ATPase domain of HSP90 chaperone/DNA topoisomerase II/histidine kinase"/>
    <property type="match status" value="1"/>
</dbReference>
<dbReference type="Gene3D" id="3.40.50.2300">
    <property type="match status" value="1"/>
</dbReference>
<dbReference type="Proteomes" id="UP000220527">
    <property type="component" value="Unassembled WGS sequence"/>
</dbReference>
<feature type="modified residue" description="4-aspartylphosphate" evidence="9">
    <location>
        <position position="495"/>
    </location>
</feature>
<keyword evidence="3 9" id="KW-0597">Phosphoprotein</keyword>
<dbReference type="Pfam" id="PF08447">
    <property type="entry name" value="PAS_3"/>
    <property type="match status" value="1"/>
</dbReference>
<dbReference type="CDD" id="cd17546">
    <property type="entry name" value="REC_hyHK_CKI1_RcsC-like"/>
    <property type="match status" value="1"/>
</dbReference>